<dbReference type="AlphaFoldDB" id="A0A854WB87"/>
<dbReference type="CDD" id="cd00093">
    <property type="entry name" value="HTH_XRE"/>
    <property type="match status" value="1"/>
</dbReference>
<dbReference type="EMBL" id="NSGR01000004">
    <property type="protein sequence ID" value="PCH13851.1"/>
    <property type="molecule type" value="Genomic_DNA"/>
</dbReference>
<evidence type="ECO:0000313" key="2">
    <source>
        <dbReference type="EMBL" id="PCH13851.1"/>
    </source>
</evidence>
<dbReference type="InterPro" id="IPR010982">
    <property type="entry name" value="Lambda_DNA-bd_dom_sf"/>
</dbReference>
<comment type="caution">
    <text evidence="3">The sequence shown here is derived from an EMBL/GenBank/DDBJ whole genome shotgun (WGS) entry which is preliminary data.</text>
</comment>
<dbReference type="SUPFAM" id="SSF47413">
    <property type="entry name" value="lambda repressor-like DNA-binding domains"/>
    <property type="match status" value="1"/>
</dbReference>
<dbReference type="RefSeq" id="WP_096633212.1">
    <property type="nucleotide sequence ID" value="NZ_NSGR01000003.1"/>
</dbReference>
<evidence type="ECO:0000313" key="4">
    <source>
        <dbReference type="Proteomes" id="UP000217465"/>
    </source>
</evidence>
<evidence type="ECO:0000313" key="3">
    <source>
        <dbReference type="EMBL" id="PCH14117.1"/>
    </source>
</evidence>
<dbReference type="InterPro" id="IPR001387">
    <property type="entry name" value="Cro/C1-type_HTH"/>
</dbReference>
<dbReference type="GO" id="GO:0003677">
    <property type="term" value="F:DNA binding"/>
    <property type="evidence" value="ECO:0007669"/>
    <property type="project" value="InterPro"/>
</dbReference>
<dbReference type="Proteomes" id="UP000217465">
    <property type="component" value="Unassembled WGS sequence"/>
</dbReference>
<protein>
    <recommendedName>
        <fullName evidence="1">HTH cro/C1-type domain-containing protein</fullName>
    </recommendedName>
</protein>
<evidence type="ECO:0000259" key="1">
    <source>
        <dbReference type="PROSITE" id="PS50943"/>
    </source>
</evidence>
<reference evidence="3 4" key="1">
    <citation type="submission" date="2016-06" db="EMBL/GenBank/DDBJ databases">
        <authorList>
            <person name="Haines A.N."/>
            <person name="Council K.R."/>
        </authorList>
    </citation>
    <scope>NUCLEOTIDE SEQUENCE [LARGE SCALE GENOMIC DNA]</scope>
    <source>
        <strain evidence="3 4">SP158-29</strain>
    </source>
</reference>
<dbReference type="EMBL" id="NSGR01000003">
    <property type="protein sequence ID" value="PCH14117.1"/>
    <property type="molecule type" value="Genomic_DNA"/>
</dbReference>
<dbReference type="PROSITE" id="PS50943">
    <property type="entry name" value="HTH_CROC1"/>
    <property type="match status" value="1"/>
</dbReference>
<sequence length="119" mass="13454">MNLLDRVKELASVKSVSLAELERKLDFGNGSMRKWSTSTPSIDKIEKVADYFCVSTDYLLGRTNDPEIKKADEKLSSQYRAIQRKAKSLTVADQERLLQIMDLTFQDLLNGGGDDDHDL</sequence>
<accession>A0A854WB87</accession>
<gene>
    <name evidence="3" type="ORF">A9Y57_00119</name>
    <name evidence="2" type="ORF">A9Y57_00485</name>
</gene>
<feature type="domain" description="HTH cro/C1-type" evidence="1">
    <location>
        <begin position="38"/>
        <end position="59"/>
    </location>
</feature>
<name>A0A854WB87_9STRE</name>
<organism evidence="3 4">
    <name type="scientific">Streptococcus parauberis</name>
    <dbReference type="NCBI Taxonomy" id="1348"/>
    <lineage>
        <taxon>Bacteria</taxon>
        <taxon>Bacillati</taxon>
        <taxon>Bacillota</taxon>
        <taxon>Bacilli</taxon>
        <taxon>Lactobacillales</taxon>
        <taxon>Streptococcaceae</taxon>
        <taxon>Streptococcus</taxon>
    </lineage>
</organism>
<dbReference type="Gene3D" id="1.10.260.40">
    <property type="entry name" value="lambda repressor-like DNA-binding domains"/>
    <property type="match status" value="1"/>
</dbReference>
<proteinExistence type="predicted"/>